<sequence length="201" mass="20410">MPPKRSKSRELPPGNWSPSGQGRPLLNRVRAQTGPGVEEPDPVVGRLGAAAGGEATWCAVSLSLSPIGRGIRSNLAVHALAAAEQARVPEQQPSTSVGAVAAEPGPSGSLMRNLVDTLIHLSQALGGSSSVLSPPSGALDTGDTGLPATTSLADQGMMGFPAPAHQFSPPGSASMSVDASVGTMESVNVNFDHKYSTLAER</sequence>
<evidence type="ECO:0000313" key="2">
    <source>
        <dbReference type="Proteomes" id="UP000827872"/>
    </source>
</evidence>
<organism evidence="1 2">
    <name type="scientific">Sphaerodactylus townsendi</name>
    <dbReference type="NCBI Taxonomy" id="933632"/>
    <lineage>
        <taxon>Eukaryota</taxon>
        <taxon>Metazoa</taxon>
        <taxon>Chordata</taxon>
        <taxon>Craniata</taxon>
        <taxon>Vertebrata</taxon>
        <taxon>Euteleostomi</taxon>
        <taxon>Lepidosauria</taxon>
        <taxon>Squamata</taxon>
        <taxon>Bifurcata</taxon>
        <taxon>Gekkota</taxon>
        <taxon>Sphaerodactylidae</taxon>
        <taxon>Sphaerodactylus</taxon>
    </lineage>
</organism>
<evidence type="ECO:0000313" key="1">
    <source>
        <dbReference type="EMBL" id="KAH7995142.1"/>
    </source>
</evidence>
<reference evidence="1" key="1">
    <citation type="submission" date="2021-08" db="EMBL/GenBank/DDBJ databases">
        <title>The first chromosome-level gecko genome reveals the dynamic sex chromosomes of Neotropical dwarf geckos (Sphaerodactylidae: Sphaerodactylus).</title>
        <authorList>
            <person name="Pinto B.J."/>
            <person name="Keating S.E."/>
            <person name="Gamble T."/>
        </authorList>
    </citation>
    <scope>NUCLEOTIDE SEQUENCE</scope>
    <source>
        <strain evidence="1">TG3544</strain>
    </source>
</reference>
<comment type="caution">
    <text evidence="1">The sequence shown here is derived from an EMBL/GenBank/DDBJ whole genome shotgun (WGS) entry which is preliminary data.</text>
</comment>
<accession>A0ACB8EQV0</accession>
<dbReference type="Proteomes" id="UP000827872">
    <property type="component" value="Linkage Group LG07"/>
</dbReference>
<gene>
    <name evidence="1" type="ORF">K3G42_022210</name>
</gene>
<dbReference type="EMBL" id="CM037620">
    <property type="protein sequence ID" value="KAH7995142.1"/>
    <property type="molecule type" value="Genomic_DNA"/>
</dbReference>
<keyword evidence="2" id="KW-1185">Reference proteome</keyword>
<protein>
    <submittedName>
        <fullName evidence="1">Uncharacterized protein</fullName>
    </submittedName>
</protein>
<proteinExistence type="predicted"/>
<name>A0ACB8EQV0_9SAUR</name>